<protein>
    <submittedName>
        <fullName evidence="2">Uncharacterized protein</fullName>
    </submittedName>
</protein>
<evidence type="ECO:0000313" key="3">
    <source>
        <dbReference type="Proteomes" id="UP000053820"/>
    </source>
</evidence>
<proteinExistence type="predicted"/>
<reference evidence="2 3" key="1">
    <citation type="submission" date="2014-04" db="EMBL/GenBank/DDBJ databases">
        <title>Evolutionary Origins and Diversification of the Mycorrhizal Mutualists.</title>
        <authorList>
            <consortium name="DOE Joint Genome Institute"/>
            <consortium name="Mycorrhizal Genomics Consortium"/>
            <person name="Kohler A."/>
            <person name="Kuo A."/>
            <person name="Nagy L.G."/>
            <person name="Floudas D."/>
            <person name="Copeland A."/>
            <person name="Barry K.W."/>
            <person name="Cichocki N."/>
            <person name="Veneault-Fourrey C."/>
            <person name="LaButti K."/>
            <person name="Lindquist E.A."/>
            <person name="Lipzen A."/>
            <person name="Lundell T."/>
            <person name="Morin E."/>
            <person name="Murat C."/>
            <person name="Riley R."/>
            <person name="Ohm R."/>
            <person name="Sun H."/>
            <person name="Tunlid A."/>
            <person name="Henrissat B."/>
            <person name="Grigoriev I.V."/>
            <person name="Hibbett D.S."/>
            <person name="Martin F."/>
        </authorList>
    </citation>
    <scope>NUCLEOTIDE SEQUENCE [LARGE SCALE GENOMIC DNA]</scope>
    <source>
        <strain evidence="2 3">MD-312</strain>
    </source>
</reference>
<dbReference type="Proteomes" id="UP000053820">
    <property type="component" value="Unassembled WGS sequence"/>
</dbReference>
<name>A0A0C9WBS0_9AGAM</name>
<accession>A0A0C9WBS0</accession>
<feature type="region of interest" description="Disordered" evidence="1">
    <location>
        <begin position="1"/>
        <end position="23"/>
    </location>
</feature>
<evidence type="ECO:0000256" key="1">
    <source>
        <dbReference type="SAM" id="MobiDB-lite"/>
    </source>
</evidence>
<evidence type="ECO:0000313" key="2">
    <source>
        <dbReference type="EMBL" id="KIJ61441.1"/>
    </source>
</evidence>
<dbReference type="EMBL" id="KN839862">
    <property type="protein sequence ID" value="KIJ61441.1"/>
    <property type="molecule type" value="Genomic_DNA"/>
</dbReference>
<feature type="region of interest" description="Disordered" evidence="1">
    <location>
        <begin position="35"/>
        <end position="68"/>
    </location>
</feature>
<dbReference type="AlphaFoldDB" id="A0A0C9WBS0"/>
<dbReference type="HOGENOM" id="CLU_2413534_0_0_1"/>
<sequence length="92" mass="9481">MLISGSDSDSPEGDQASREISVEQRSPFCCGLFSRRTARAQTAPPQPSPVELSQRAAPSSGASAPPIVLATQTSLQDMLDLPAVTGPSSDAP</sequence>
<feature type="compositionally biased region" description="Low complexity" evidence="1">
    <location>
        <begin position="56"/>
        <end position="66"/>
    </location>
</feature>
<gene>
    <name evidence="2" type="ORF">HYDPIDRAFT_115910</name>
</gene>
<organism evidence="2 3">
    <name type="scientific">Hydnomerulius pinastri MD-312</name>
    <dbReference type="NCBI Taxonomy" id="994086"/>
    <lineage>
        <taxon>Eukaryota</taxon>
        <taxon>Fungi</taxon>
        <taxon>Dikarya</taxon>
        <taxon>Basidiomycota</taxon>
        <taxon>Agaricomycotina</taxon>
        <taxon>Agaricomycetes</taxon>
        <taxon>Agaricomycetidae</taxon>
        <taxon>Boletales</taxon>
        <taxon>Boletales incertae sedis</taxon>
        <taxon>Leucogyrophana</taxon>
    </lineage>
</organism>
<keyword evidence="3" id="KW-1185">Reference proteome</keyword>